<dbReference type="AlphaFoldDB" id="A0AAD6TUQ2"/>
<keyword evidence="1" id="KW-0732">Signal</keyword>
<accession>A0AAD6TUQ2</accession>
<gene>
    <name evidence="2" type="ORF">B0H15DRAFT_857617</name>
</gene>
<feature type="signal peptide" evidence="1">
    <location>
        <begin position="1"/>
        <end position="18"/>
    </location>
</feature>
<protein>
    <submittedName>
        <fullName evidence="2">Uncharacterized protein</fullName>
    </submittedName>
</protein>
<organism evidence="2 3">
    <name type="scientific">Mycena belliarum</name>
    <dbReference type="NCBI Taxonomy" id="1033014"/>
    <lineage>
        <taxon>Eukaryota</taxon>
        <taxon>Fungi</taxon>
        <taxon>Dikarya</taxon>
        <taxon>Basidiomycota</taxon>
        <taxon>Agaricomycotina</taxon>
        <taxon>Agaricomycetes</taxon>
        <taxon>Agaricomycetidae</taxon>
        <taxon>Agaricales</taxon>
        <taxon>Marasmiineae</taxon>
        <taxon>Mycenaceae</taxon>
        <taxon>Mycena</taxon>
    </lineage>
</organism>
<dbReference type="Proteomes" id="UP001222325">
    <property type="component" value="Unassembled WGS sequence"/>
</dbReference>
<dbReference type="InterPro" id="IPR018803">
    <property type="entry name" value="Ish1/Msc1-like"/>
</dbReference>
<name>A0AAD6TUQ2_9AGAR</name>
<sequence length="466" mass="52380">MRPFALLLLALSVTGASASWFGSDTPQYNEWSAPELQKWLKEHNIAVPETSTPEQLKDLVQSNWDAASAWTADQYAGAQKAFGDLRDSSFEAWDESRLREFLLEQGVVAPKGPREQLVLLAKSQYASYTSAASSFSARASTAAYGDSTHQMTQSISSFAAQATREAARQIDDTKDYVYSTWDDNRLRAYLVEKGALAKDSAQKTRVEMLTLMRDSYASVATPVWEAWSESYMREWLIAHDIVPPNAPPPKTDVLKAKMAQYYYSVNDSVWSTWSDSDIKAWLVAHNIVKSEAQIQREKLVKLIQDNYTNAQDTLWDAWSDSQMREWLIEHGAAKVPAKRDELIKLMQAKYDGAASATSTGYFTWPDARLRAYLRNHGVDESALPTSRPGLLQEVRIRWVQTTTAFERLREMINSGIETTEDTITHIMELLKGDGDKAKGEAYKAKGEAYKAKGAARKGKENIKVEL</sequence>
<dbReference type="Pfam" id="PF10281">
    <property type="entry name" value="Ish1"/>
    <property type="match status" value="5"/>
</dbReference>
<evidence type="ECO:0000256" key="1">
    <source>
        <dbReference type="SAM" id="SignalP"/>
    </source>
</evidence>
<keyword evidence="3" id="KW-1185">Reference proteome</keyword>
<dbReference type="EMBL" id="JARJCN010000057">
    <property type="protein sequence ID" value="KAJ7079992.1"/>
    <property type="molecule type" value="Genomic_DNA"/>
</dbReference>
<evidence type="ECO:0000313" key="2">
    <source>
        <dbReference type="EMBL" id="KAJ7079992.1"/>
    </source>
</evidence>
<reference evidence="2" key="1">
    <citation type="submission" date="2023-03" db="EMBL/GenBank/DDBJ databases">
        <title>Massive genome expansion in bonnet fungi (Mycena s.s.) driven by repeated elements and novel gene families across ecological guilds.</title>
        <authorList>
            <consortium name="Lawrence Berkeley National Laboratory"/>
            <person name="Harder C.B."/>
            <person name="Miyauchi S."/>
            <person name="Viragh M."/>
            <person name="Kuo A."/>
            <person name="Thoen E."/>
            <person name="Andreopoulos B."/>
            <person name="Lu D."/>
            <person name="Skrede I."/>
            <person name="Drula E."/>
            <person name="Henrissat B."/>
            <person name="Morin E."/>
            <person name="Kohler A."/>
            <person name="Barry K."/>
            <person name="LaButti K."/>
            <person name="Morin E."/>
            <person name="Salamov A."/>
            <person name="Lipzen A."/>
            <person name="Mereny Z."/>
            <person name="Hegedus B."/>
            <person name="Baldrian P."/>
            <person name="Stursova M."/>
            <person name="Weitz H."/>
            <person name="Taylor A."/>
            <person name="Grigoriev I.V."/>
            <person name="Nagy L.G."/>
            <person name="Martin F."/>
            <person name="Kauserud H."/>
        </authorList>
    </citation>
    <scope>NUCLEOTIDE SEQUENCE</scope>
    <source>
        <strain evidence="2">CBHHK173m</strain>
    </source>
</reference>
<comment type="caution">
    <text evidence="2">The sequence shown here is derived from an EMBL/GenBank/DDBJ whole genome shotgun (WGS) entry which is preliminary data.</text>
</comment>
<evidence type="ECO:0000313" key="3">
    <source>
        <dbReference type="Proteomes" id="UP001222325"/>
    </source>
</evidence>
<proteinExistence type="predicted"/>
<feature type="chain" id="PRO_5041988147" evidence="1">
    <location>
        <begin position="19"/>
        <end position="466"/>
    </location>
</feature>